<evidence type="ECO:0000313" key="9">
    <source>
        <dbReference type="Proteomes" id="UP000753908"/>
    </source>
</evidence>
<comment type="similarity">
    <text evidence="2">Belongs to the autoinducer-2 exporter (AI-2E) (TC 2.A.86) family.</text>
</comment>
<evidence type="ECO:0000256" key="2">
    <source>
        <dbReference type="ARBA" id="ARBA00009773"/>
    </source>
</evidence>
<name>A0A951PMQ0_9CYAN</name>
<dbReference type="GO" id="GO:0055085">
    <property type="term" value="P:transmembrane transport"/>
    <property type="evidence" value="ECO:0007669"/>
    <property type="project" value="TreeGrafter"/>
</dbReference>
<feature type="transmembrane region" description="Helical" evidence="7">
    <location>
        <begin position="232"/>
        <end position="251"/>
    </location>
</feature>
<feature type="transmembrane region" description="Helical" evidence="7">
    <location>
        <begin position="12"/>
        <end position="32"/>
    </location>
</feature>
<dbReference type="EMBL" id="JAHHIF010000020">
    <property type="protein sequence ID" value="MBW4546004.1"/>
    <property type="molecule type" value="Genomic_DNA"/>
</dbReference>
<dbReference type="Pfam" id="PF01594">
    <property type="entry name" value="AI-2E_transport"/>
    <property type="match status" value="1"/>
</dbReference>
<reference evidence="8" key="1">
    <citation type="submission" date="2021-05" db="EMBL/GenBank/DDBJ databases">
        <authorList>
            <person name="Pietrasiak N."/>
            <person name="Ward R."/>
            <person name="Stajich J.E."/>
            <person name="Kurbessoian T."/>
        </authorList>
    </citation>
    <scope>NUCLEOTIDE SEQUENCE</scope>
    <source>
        <strain evidence="8">CPER-KK1</strain>
    </source>
</reference>
<protein>
    <submittedName>
        <fullName evidence="8">AI-2E family transporter</fullName>
    </submittedName>
</protein>
<evidence type="ECO:0000256" key="3">
    <source>
        <dbReference type="ARBA" id="ARBA00022692"/>
    </source>
</evidence>
<feature type="transmembrane region" description="Helical" evidence="7">
    <location>
        <begin position="258"/>
        <end position="280"/>
    </location>
</feature>
<organism evidence="8 9">
    <name type="scientific">Symplocastrum torsivum CPER-KK1</name>
    <dbReference type="NCBI Taxonomy" id="450513"/>
    <lineage>
        <taxon>Bacteria</taxon>
        <taxon>Bacillati</taxon>
        <taxon>Cyanobacteriota</taxon>
        <taxon>Cyanophyceae</taxon>
        <taxon>Oscillatoriophycideae</taxon>
        <taxon>Oscillatoriales</taxon>
        <taxon>Microcoleaceae</taxon>
        <taxon>Symplocastrum</taxon>
    </lineage>
</organism>
<evidence type="ECO:0000256" key="7">
    <source>
        <dbReference type="SAM" id="Phobius"/>
    </source>
</evidence>
<evidence type="ECO:0000313" key="8">
    <source>
        <dbReference type="EMBL" id="MBW4546004.1"/>
    </source>
</evidence>
<keyword evidence="4 7" id="KW-1133">Transmembrane helix</keyword>
<evidence type="ECO:0000256" key="6">
    <source>
        <dbReference type="SAM" id="MobiDB-lite"/>
    </source>
</evidence>
<dbReference type="Proteomes" id="UP000753908">
    <property type="component" value="Unassembled WGS sequence"/>
</dbReference>
<feature type="transmembrane region" description="Helical" evidence="7">
    <location>
        <begin position="206"/>
        <end position="226"/>
    </location>
</feature>
<dbReference type="InterPro" id="IPR002549">
    <property type="entry name" value="AI-2E-like"/>
</dbReference>
<feature type="transmembrane region" description="Helical" evidence="7">
    <location>
        <begin position="38"/>
        <end position="56"/>
    </location>
</feature>
<keyword evidence="3 7" id="KW-0812">Transmembrane</keyword>
<evidence type="ECO:0000256" key="1">
    <source>
        <dbReference type="ARBA" id="ARBA00004141"/>
    </source>
</evidence>
<feature type="transmembrane region" description="Helical" evidence="7">
    <location>
        <begin position="68"/>
        <end position="89"/>
    </location>
</feature>
<dbReference type="PANTHER" id="PTHR21716">
    <property type="entry name" value="TRANSMEMBRANE PROTEIN"/>
    <property type="match status" value="1"/>
</dbReference>
<comment type="caution">
    <text evidence="8">The sequence shown here is derived from an EMBL/GenBank/DDBJ whole genome shotgun (WGS) entry which is preliminary data.</text>
</comment>
<dbReference type="GO" id="GO:0016020">
    <property type="term" value="C:membrane"/>
    <property type="evidence" value="ECO:0007669"/>
    <property type="project" value="UniProtKB-SubCell"/>
</dbReference>
<sequence>MNPIFSPVQQSLITWLLILVTGWITVSALSYVGELISILLTASLIAFLLNYPVAVVQRVLPRSVAAGLVYLVAGFVVVILALTLVPPVFNQGRQLVTNLPTFLEEGQQQLASFQTWSVEHNLPFDVRILASQLLARVQTQAEAIASTGLGLVVGTFNWFLDLILVLVIAFYMLIDGERVWRGMTGIFSQKIRDGLTQSLQRNLQRFVTGQLLLGLFMAATLSLAFWLLKVPFFLLFAVFIGLMEVIPFIGATLGIATVVTIVAFIDWWLALEVLGVAIALQQVKDNLIAPRIMGNLTGLSPVVIFVSLLLGAKLGGLLGVILAIPLTGVVKSLTEIVLDPTLPPQTGAFFHNPLLTRNNFKSALSSDSAAEADGRTETKVAGVGNRQT</sequence>
<feature type="transmembrane region" description="Helical" evidence="7">
    <location>
        <begin position="300"/>
        <end position="324"/>
    </location>
</feature>
<feature type="region of interest" description="Disordered" evidence="6">
    <location>
        <begin position="366"/>
        <end position="388"/>
    </location>
</feature>
<comment type="subcellular location">
    <subcellularLocation>
        <location evidence="1">Membrane</location>
        <topology evidence="1">Multi-pass membrane protein</topology>
    </subcellularLocation>
</comment>
<dbReference type="PANTHER" id="PTHR21716:SF66">
    <property type="entry name" value="TRANSPORT PROTEIN SLL0063-RELATED"/>
    <property type="match status" value="1"/>
</dbReference>
<gene>
    <name evidence="8" type="ORF">KME25_16385</name>
</gene>
<feature type="transmembrane region" description="Helical" evidence="7">
    <location>
        <begin position="156"/>
        <end position="174"/>
    </location>
</feature>
<evidence type="ECO:0000256" key="5">
    <source>
        <dbReference type="ARBA" id="ARBA00023136"/>
    </source>
</evidence>
<reference evidence="8" key="2">
    <citation type="journal article" date="2022" name="Microbiol. Resour. Announc.">
        <title>Metagenome Sequencing to Explore Phylogenomics of Terrestrial Cyanobacteria.</title>
        <authorList>
            <person name="Ward R.D."/>
            <person name="Stajich J.E."/>
            <person name="Johansen J.R."/>
            <person name="Huntemann M."/>
            <person name="Clum A."/>
            <person name="Foster B."/>
            <person name="Foster B."/>
            <person name="Roux S."/>
            <person name="Palaniappan K."/>
            <person name="Varghese N."/>
            <person name="Mukherjee S."/>
            <person name="Reddy T.B.K."/>
            <person name="Daum C."/>
            <person name="Copeland A."/>
            <person name="Chen I.A."/>
            <person name="Ivanova N.N."/>
            <person name="Kyrpides N.C."/>
            <person name="Shapiro N."/>
            <person name="Eloe-Fadrosh E.A."/>
            <person name="Pietrasiak N."/>
        </authorList>
    </citation>
    <scope>NUCLEOTIDE SEQUENCE</scope>
    <source>
        <strain evidence="8">CPER-KK1</strain>
    </source>
</reference>
<dbReference type="AlphaFoldDB" id="A0A951PMQ0"/>
<proteinExistence type="inferred from homology"/>
<evidence type="ECO:0000256" key="4">
    <source>
        <dbReference type="ARBA" id="ARBA00022989"/>
    </source>
</evidence>
<keyword evidence="5 7" id="KW-0472">Membrane</keyword>
<accession>A0A951PMQ0</accession>